<feature type="non-terminal residue" evidence="4">
    <location>
        <position position="870"/>
    </location>
</feature>
<dbReference type="Pfam" id="PF07727">
    <property type="entry name" value="RVT_2"/>
    <property type="match status" value="1"/>
</dbReference>
<dbReference type="Pfam" id="PF22936">
    <property type="entry name" value="Pol_BBD"/>
    <property type="match status" value="1"/>
</dbReference>
<evidence type="ECO:0000313" key="4">
    <source>
        <dbReference type="EMBL" id="GEY23416.1"/>
    </source>
</evidence>
<reference evidence="4" key="1">
    <citation type="journal article" date="2019" name="Sci. Rep.">
        <title>Draft genome of Tanacetum cinerariifolium, the natural source of mosquito coil.</title>
        <authorList>
            <person name="Yamashiro T."/>
            <person name="Shiraishi A."/>
            <person name="Satake H."/>
            <person name="Nakayama K."/>
        </authorList>
    </citation>
    <scope>NUCLEOTIDE SEQUENCE</scope>
</reference>
<comment type="caution">
    <text evidence="4">The sequence shown here is derived from an EMBL/GenBank/DDBJ whole genome shotgun (WGS) entry which is preliminary data.</text>
</comment>
<feature type="compositionally biased region" description="Low complexity" evidence="1">
    <location>
        <begin position="348"/>
        <end position="358"/>
    </location>
</feature>
<dbReference type="InterPro" id="IPR013103">
    <property type="entry name" value="RVT_2"/>
</dbReference>
<evidence type="ECO:0000259" key="2">
    <source>
        <dbReference type="Pfam" id="PF07727"/>
    </source>
</evidence>
<dbReference type="AlphaFoldDB" id="A0A699HH29"/>
<gene>
    <name evidence="4" type="ORF">Tci_395390</name>
</gene>
<sequence>MQDELNQFKRLDGWELVERPVDRNIISVKWLWKNKTYAKNTVVQNKSRLVANGYRQKEGIDFEESFAPVARLKVVRMFVAYAAHKNYTIYQIDVKIAFLNGPLKEEVFVSHPDEFVDPDFPNHVYCLKKALYDLRQALRACYDKLYTFLIEHQFIKAGGKDRPPMLAPGNYVQWKSKIKRYIDTKPNHELIHHCLKNPPYKYTWADKVVTISEGSSETTTERYMENYKNVSQDIRDQLNAKAEAVQIILIGIDNDIYSIVDACPNACEMWKAIERLKQGESINVQDLETNLYWEFRKFTSQDGESRESYYSRFYKMMNELVRNQCKEIDKLMALISLSFKKIYKPTNNNLRTSSNTSRENQDNSPRINRGTGYENPRIGNVAGARETVGTTVVQKSGIQCYNCKEFTHVERECQKPKRRDDTDDESEDQELESHYMYMAQIKEVSPDVADNSRPIFDAEPLQKVSNNDHYNVFAIESEHPEQSKSVHDTYPIKQDEHNVIIDSLDISYGSEHIDEDDDDDDDLANERDLLSSLIKKLKCEIVDIKNRNKFLETSNNVLVDKLKDHNLRAIKRKIVLLNNSQGKKQEVEDHRRNVKFSTNKTSVTVCNDSLKANTSNVNFVCATCGKCVLEVKHDMCVLHSLNGVNSRTTMPIAVPISTREPKRTVNQSVAKTHRRTVASESTNQKPRHTTRKLYEHLVEIVLFIVDSRCSKHMTGNLKLLINFVEKFLGMVKFRNDQIAPILGYEDQVQGAVTIKKVYYVEGLNHNLFSVSQFCDADLEVAFRKSTCYIRDLKGNDLLIGTVKFGNDQIAPILGYRDLVQGVVTIKRVYYVEGLNHNLFSVGQFCYADLEVAFRKSTCYIRDLKGNDLLI</sequence>
<proteinExistence type="predicted"/>
<dbReference type="InterPro" id="IPR054722">
    <property type="entry name" value="PolX-like_BBD"/>
</dbReference>
<protein>
    <submittedName>
        <fullName evidence="4">Retrovirus-related Pol polyprotein from transposon TNT 1-94</fullName>
    </submittedName>
</protein>
<feature type="domain" description="Reverse transcriptase Ty1/copia-type" evidence="2">
    <location>
        <begin position="13"/>
        <end position="156"/>
    </location>
</feature>
<dbReference type="EMBL" id="BKCJ010162016">
    <property type="protein sequence ID" value="GEY23416.1"/>
    <property type="molecule type" value="Genomic_DNA"/>
</dbReference>
<name>A0A699HH29_TANCI</name>
<feature type="region of interest" description="Disordered" evidence="1">
    <location>
        <begin position="348"/>
        <end position="379"/>
    </location>
</feature>
<accession>A0A699HH29</accession>
<organism evidence="4">
    <name type="scientific">Tanacetum cinerariifolium</name>
    <name type="common">Dalmatian daisy</name>
    <name type="synonym">Chrysanthemum cinerariifolium</name>
    <dbReference type="NCBI Taxonomy" id="118510"/>
    <lineage>
        <taxon>Eukaryota</taxon>
        <taxon>Viridiplantae</taxon>
        <taxon>Streptophyta</taxon>
        <taxon>Embryophyta</taxon>
        <taxon>Tracheophyta</taxon>
        <taxon>Spermatophyta</taxon>
        <taxon>Magnoliopsida</taxon>
        <taxon>eudicotyledons</taxon>
        <taxon>Gunneridae</taxon>
        <taxon>Pentapetalae</taxon>
        <taxon>asterids</taxon>
        <taxon>campanulids</taxon>
        <taxon>Asterales</taxon>
        <taxon>Asteraceae</taxon>
        <taxon>Asteroideae</taxon>
        <taxon>Anthemideae</taxon>
        <taxon>Anthemidinae</taxon>
        <taxon>Tanacetum</taxon>
    </lineage>
</organism>
<feature type="domain" description="Retrovirus-related Pol polyprotein from transposon TNT 1-94-like beta-barrel" evidence="3">
    <location>
        <begin position="703"/>
        <end position="775"/>
    </location>
</feature>
<evidence type="ECO:0000259" key="3">
    <source>
        <dbReference type="Pfam" id="PF22936"/>
    </source>
</evidence>
<evidence type="ECO:0000256" key="1">
    <source>
        <dbReference type="SAM" id="MobiDB-lite"/>
    </source>
</evidence>